<evidence type="ECO:0000313" key="2">
    <source>
        <dbReference type="EMBL" id="KAJ8378266.1"/>
    </source>
</evidence>
<protein>
    <submittedName>
        <fullName evidence="2">Uncharacterized protein</fullName>
    </submittedName>
</protein>
<sequence>MRRLQDMEACEDLRPFPHLLPSPGAGRDFVPSSQPVRQPVQRARLMGLLEADEHSRTCLLGLTHPPAVSVLSSLSHPSRSSPAQPSPAQPSPYLHGNRTTVPRQEGGACPQPDPALLCPSREPGNEGLIMTSGPHHRSKFWRERTQRASCHAQAAKEHTRPLEAAFQDVPKQAADRTPGVGSTQRACRSDPPCPTGDRMGACGVRQRAAPSRTNRLAFQEALPLLLHGVIAIRGGGRASQGAEGRTPRVVLRPSTTGHRRRQHPSMEQKKNEIKIKAQILRRGREGGGGFESQRESSQT</sequence>
<accession>A0AAD7RDW7</accession>
<keyword evidence="3" id="KW-1185">Reference proteome</keyword>
<feature type="region of interest" description="Disordered" evidence="1">
    <location>
        <begin position="71"/>
        <end position="113"/>
    </location>
</feature>
<feature type="region of interest" description="Disordered" evidence="1">
    <location>
        <begin position="1"/>
        <end position="36"/>
    </location>
</feature>
<feature type="region of interest" description="Disordered" evidence="1">
    <location>
        <begin position="236"/>
        <end position="299"/>
    </location>
</feature>
<feature type="region of interest" description="Disordered" evidence="1">
    <location>
        <begin position="167"/>
        <end position="199"/>
    </location>
</feature>
<name>A0AAD7RDW7_9TELE</name>
<evidence type="ECO:0000256" key="1">
    <source>
        <dbReference type="SAM" id="MobiDB-lite"/>
    </source>
</evidence>
<dbReference type="AlphaFoldDB" id="A0AAD7RDW7"/>
<evidence type="ECO:0000313" key="3">
    <source>
        <dbReference type="Proteomes" id="UP001221898"/>
    </source>
</evidence>
<comment type="caution">
    <text evidence="2">The sequence shown here is derived from an EMBL/GenBank/DDBJ whole genome shotgun (WGS) entry which is preliminary data.</text>
</comment>
<proteinExistence type="predicted"/>
<organism evidence="2 3">
    <name type="scientific">Aldrovandia affinis</name>
    <dbReference type="NCBI Taxonomy" id="143900"/>
    <lineage>
        <taxon>Eukaryota</taxon>
        <taxon>Metazoa</taxon>
        <taxon>Chordata</taxon>
        <taxon>Craniata</taxon>
        <taxon>Vertebrata</taxon>
        <taxon>Euteleostomi</taxon>
        <taxon>Actinopterygii</taxon>
        <taxon>Neopterygii</taxon>
        <taxon>Teleostei</taxon>
        <taxon>Notacanthiformes</taxon>
        <taxon>Halosauridae</taxon>
        <taxon>Aldrovandia</taxon>
    </lineage>
</organism>
<reference evidence="2" key="1">
    <citation type="journal article" date="2023" name="Science">
        <title>Genome structures resolve the early diversification of teleost fishes.</title>
        <authorList>
            <person name="Parey E."/>
            <person name="Louis A."/>
            <person name="Montfort J."/>
            <person name="Bouchez O."/>
            <person name="Roques C."/>
            <person name="Iampietro C."/>
            <person name="Lluch J."/>
            <person name="Castinel A."/>
            <person name="Donnadieu C."/>
            <person name="Desvignes T."/>
            <person name="Floi Bucao C."/>
            <person name="Jouanno E."/>
            <person name="Wen M."/>
            <person name="Mejri S."/>
            <person name="Dirks R."/>
            <person name="Jansen H."/>
            <person name="Henkel C."/>
            <person name="Chen W.J."/>
            <person name="Zahm M."/>
            <person name="Cabau C."/>
            <person name="Klopp C."/>
            <person name="Thompson A.W."/>
            <person name="Robinson-Rechavi M."/>
            <person name="Braasch I."/>
            <person name="Lecointre G."/>
            <person name="Bobe J."/>
            <person name="Postlethwait J.H."/>
            <person name="Berthelot C."/>
            <person name="Roest Crollius H."/>
            <person name="Guiguen Y."/>
        </authorList>
    </citation>
    <scope>NUCLEOTIDE SEQUENCE</scope>
    <source>
        <strain evidence="2">NC1722</strain>
    </source>
</reference>
<dbReference type="Proteomes" id="UP001221898">
    <property type="component" value="Unassembled WGS sequence"/>
</dbReference>
<feature type="compositionally biased region" description="Basic and acidic residues" evidence="1">
    <location>
        <begin position="1"/>
        <end position="15"/>
    </location>
</feature>
<gene>
    <name evidence="2" type="ORF">AAFF_G00244700</name>
</gene>
<dbReference type="EMBL" id="JAINUG010000326">
    <property type="protein sequence ID" value="KAJ8378266.1"/>
    <property type="molecule type" value="Genomic_DNA"/>
</dbReference>
<feature type="compositionally biased region" description="Low complexity" evidence="1">
    <location>
        <begin position="71"/>
        <end position="83"/>
    </location>
</feature>
<feature type="compositionally biased region" description="Basic and acidic residues" evidence="1">
    <location>
        <begin position="264"/>
        <end position="275"/>
    </location>
</feature>